<feature type="transmembrane region" description="Helical" evidence="2">
    <location>
        <begin position="306"/>
        <end position="326"/>
    </location>
</feature>
<feature type="transmembrane region" description="Helical" evidence="2">
    <location>
        <begin position="363"/>
        <end position="384"/>
    </location>
</feature>
<name>A0ABY1S686_CALBS</name>
<evidence type="ECO:0000313" key="3">
    <source>
        <dbReference type="EMBL" id="SMR91879.1"/>
    </source>
</evidence>
<dbReference type="Pfam" id="PF12679">
    <property type="entry name" value="ABC2_membrane_2"/>
    <property type="match status" value="1"/>
</dbReference>
<organism evidence="3 4">
    <name type="scientific">Caldicellulosiruptor bescii</name>
    <name type="common">Anaerocellum thermophilum</name>
    <dbReference type="NCBI Taxonomy" id="31899"/>
    <lineage>
        <taxon>Bacteria</taxon>
        <taxon>Bacillati</taxon>
        <taxon>Bacillota</taxon>
        <taxon>Bacillota incertae sedis</taxon>
        <taxon>Caldicellulosiruptorales</taxon>
        <taxon>Caldicellulosiruptoraceae</taxon>
        <taxon>Caldicellulosiruptor</taxon>
    </lineage>
</organism>
<dbReference type="RefSeq" id="WP_015908671.1">
    <property type="nucleotide sequence ID" value="NZ_FUZJ01000001.1"/>
</dbReference>
<proteinExistence type="predicted"/>
<keyword evidence="2" id="KW-0812">Transmembrane</keyword>
<evidence type="ECO:0000256" key="1">
    <source>
        <dbReference type="SAM" id="Coils"/>
    </source>
</evidence>
<feature type="coiled-coil region" evidence="1">
    <location>
        <begin position="49"/>
        <end position="121"/>
    </location>
</feature>
<reference evidence="3 4" key="1">
    <citation type="submission" date="2017-05" db="EMBL/GenBank/DDBJ databases">
        <authorList>
            <person name="Varghese N."/>
            <person name="Submissions S."/>
        </authorList>
    </citation>
    <scope>NUCLEOTIDE SEQUENCE [LARGE SCALE GENOMIC DNA]</scope>
    <source>
        <strain evidence="3 4">MACB1020</strain>
    </source>
</reference>
<dbReference type="PANTHER" id="PTHR37305">
    <property type="entry name" value="INTEGRAL MEMBRANE PROTEIN-RELATED"/>
    <property type="match status" value="1"/>
</dbReference>
<gene>
    <name evidence="3" type="ORF">SAMN05216240_0698</name>
</gene>
<feature type="transmembrane region" description="Helical" evidence="2">
    <location>
        <begin position="272"/>
        <end position="294"/>
    </location>
</feature>
<protein>
    <submittedName>
        <fullName evidence="3">ABC-2 type transport system permease protein</fullName>
    </submittedName>
</protein>
<comment type="caution">
    <text evidence="3">The sequence shown here is derived from an EMBL/GenBank/DDBJ whole genome shotgun (WGS) entry which is preliminary data.</text>
</comment>
<evidence type="ECO:0000256" key="2">
    <source>
        <dbReference type="SAM" id="Phobius"/>
    </source>
</evidence>
<dbReference type="Proteomes" id="UP000196803">
    <property type="component" value="Unassembled WGS sequence"/>
</dbReference>
<keyword evidence="1" id="KW-0175">Coiled coil</keyword>
<keyword evidence="4" id="KW-1185">Reference proteome</keyword>
<feature type="transmembrane region" description="Helical" evidence="2">
    <location>
        <begin position="20"/>
        <end position="40"/>
    </location>
</feature>
<dbReference type="GeneID" id="31773698"/>
<feature type="transmembrane region" description="Helical" evidence="2">
    <location>
        <begin position="209"/>
        <end position="237"/>
    </location>
</feature>
<accession>A0ABY1S686</accession>
<feature type="transmembrane region" description="Helical" evidence="2">
    <location>
        <begin position="156"/>
        <end position="177"/>
    </location>
</feature>
<keyword evidence="2" id="KW-1133">Transmembrane helix</keyword>
<evidence type="ECO:0000313" key="4">
    <source>
        <dbReference type="Proteomes" id="UP000196803"/>
    </source>
</evidence>
<dbReference type="PANTHER" id="PTHR37305:SF1">
    <property type="entry name" value="MEMBRANE PROTEIN"/>
    <property type="match status" value="1"/>
</dbReference>
<dbReference type="EMBL" id="FXXC01000001">
    <property type="protein sequence ID" value="SMR91879.1"/>
    <property type="molecule type" value="Genomic_DNA"/>
</dbReference>
<keyword evidence="2" id="KW-0472">Membrane</keyword>
<sequence length="391" mass="44298">MLALVKNELIKLFYRKKIFIAMLIIIASAIVGVWGSIAYIKSVQPEEEIRSLQKTISQLQKEKSKIKDEVKKQKIDMQIYQLEQQLAQLKSALASDSNNWRENLKKEIKELKIKMNQALDLSFSDSRENYRKEIIENEYYLLHNLKPLKRTDLNNFSVMILFLGMIIFMMPLIVFVISSDIMSNEFSQKTIRILASQPIPRNSIVLSKFLTALIVSEGLILISEVLVYIVTGIIYGFTNLKYPVVVGTIYKKVGEAVVPVYGSSYIITLGKFLILALLLQTLIIAACCALSVFISTLCKSNSLANILSFVVVYGIYFLVSPISQAVPVLKYLTMILLYSYLDPFKIITNDISVQLSISFISPWFSILVIAVYLTIPIATALLNYKNKDILA</sequence>